<dbReference type="PANTHER" id="PTHR30466">
    <property type="entry name" value="FLAVIN REDUCTASE"/>
    <property type="match status" value="1"/>
</dbReference>
<accession>A0ABY3WAN5</accession>
<protein>
    <submittedName>
        <fullName evidence="3">Flavin reductase family protein</fullName>
    </submittedName>
</protein>
<reference evidence="3 4" key="1">
    <citation type="submission" date="2022-03" db="EMBL/GenBank/DDBJ databases">
        <title>Isotopic signatures of nitrous oxide derived from detoxification processes.</title>
        <authorList>
            <person name="Behrendt U."/>
            <person name="Buchen C."/>
            <person name="Well R."/>
            <person name="Ulrich A."/>
            <person name="Rohe L."/>
            <person name="Kolb S."/>
            <person name="Schloter M."/>
            <person name="Horn M.A."/>
            <person name="Augustin J."/>
        </authorList>
    </citation>
    <scope>NUCLEOTIDE SEQUENCE [LARGE SCALE GENOMIC DNA]</scope>
    <source>
        <strain evidence="3 4">S4-C24</strain>
    </source>
</reference>
<keyword evidence="4" id="KW-1185">Reference proteome</keyword>
<dbReference type="RefSeq" id="WP_241915139.1">
    <property type="nucleotide sequence ID" value="NZ_CP093326.1"/>
</dbReference>
<evidence type="ECO:0000313" key="3">
    <source>
        <dbReference type="EMBL" id="UNK47380.1"/>
    </source>
</evidence>
<dbReference type="SUPFAM" id="SSF50475">
    <property type="entry name" value="FMN-binding split barrel"/>
    <property type="match status" value="1"/>
</dbReference>
<sequence>MAQKQAPSEQPMSDFAKGFDYPMYVVTAVGRGGARSGCLVGFATQCSLKPALFLVCISQQNHTHPVALEGGVLAVHVLARRQRALAELFGETTGDEVDKFSRCDWEPGPEDVPLLADAARVMVGRVVKKVDMGDHTGFLLSPVETRGSEATDLLSFSDVKDFDAGHPA</sequence>
<gene>
    <name evidence="3" type="ORF">MNQ99_08645</name>
</gene>
<dbReference type="InterPro" id="IPR050268">
    <property type="entry name" value="NADH-dep_flavin_reductase"/>
</dbReference>
<dbReference type="SMART" id="SM00903">
    <property type="entry name" value="Flavin_Reduct"/>
    <property type="match status" value="1"/>
</dbReference>
<evidence type="ECO:0000259" key="2">
    <source>
        <dbReference type="SMART" id="SM00903"/>
    </source>
</evidence>
<dbReference type="InterPro" id="IPR002563">
    <property type="entry name" value="Flavin_Rdtase-like_dom"/>
</dbReference>
<keyword evidence="1" id="KW-0560">Oxidoreductase</keyword>
<evidence type="ECO:0000256" key="1">
    <source>
        <dbReference type="ARBA" id="ARBA00023002"/>
    </source>
</evidence>
<dbReference type="EMBL" id="CP093326">
    <property type="protein sequence ID" value="UNK47380.1"/>
    <property type="molecule type" value="Genomic_DNA"/>
</dbReference>
<feature type="domain" description="Flavin reductase like" evidence="2">
    <location>
        <begin position="16"/>
        <end position="163"/>
    </location>
</feature>
<evidence type="ECO:0000313" key="4">
    <source>
        <dbReference type="Proteomes" id="UP000829069"/>
    </source>
</evidence>
<name>A0ABY3WAN5_9MICC</name>
<organism evidence="3 4">
    <name type="scientific">Arthrobacter sulfonylureivorans</name>
    <dbReference type="NCBI Taxonomy" id="2486855"/>
    <lineage>
        <taxon>Bacteria</taxon>
        <taxon>Bacillati</taxon>
        <taxon>Actinomycetota</taxon>
        <taxon>Actinomycetes</taxon>
        <taxon>Micrococcales</taxon>
        <taxon>Micrococcaceae</taxon>
        <taxon>Arthrobacter</taxon>
    </lineage>
</organism>
<dbReference type="InterPro" id="IPR012349">
    <property type="entry name" value="Split_barrel_FMN-bd"/>
</dbReference>
<dbReference type="Gene3D" id="2.30.110.10">
    <property type="entry name" value="Electron Transport, Fmn-binding Protein, Chain A"/>
    <property type="match status" value="1"/>
</dbReference>
<proteinExistence type="predicted"/>
<dbReference type="Pfam" id="PF01613">
    <property type="entry name" value="Flavin_Reduct"/>
    <property type="match status" value="1"/>
</dbReference>
<dbReference type="PANTHER" id="PTHR30466:SF15">
    <property type="entry name" value="POSSIBLE OXIDOREDUCTASE"/>
    <property type="match status" value="1"/>
</dbReference>
<dbReference type="Proteomes" id="UP000829069">
    <property type="component" value="Chromosome"/>
</dbReference>